<accession>A0A4Q5J604</accession>
<dbReference type="Proteomes" id="UP000291189">
    <property type="component" value="Unassembled WGS sequence"/>
</dbReference>
<name>A0A4Q5J604_9ACTN</name>
<reference evidence="1 2" key="1">
    <citation type="submission" date="2019-01" db="EMBL/GenBank/DDBJ databases">
        <title>Nocardioides guangzhouensis sp. nov., an actinobacterium isolated from soil.</title>
        <authorList>
            <person name="Fu Y."/>
            <person name="Cai Y."/>
            <person name="Lin Z."/>
            <person name="Chen P."/>
        </authorList>
    </citation>
    <scope>NUCLEOTIDE SEQUENCE [LARGE SCALE GENOMIC DNA]</scope>
    <source>
        <strain evidence="1 2">NBRC 105384</strain>
    </source>
</reference>
<protein>
    <submittedName>
        <fullName evidence="1">Pyridoxamine 5'-phosphate oxidase family protein</fullName>
    </submittedName>
</protein>
<evidence type="ECO:0000313" key="2">
    <source>
        <dbReference type="Proteomes" id="UP000291189"/>
    </source>
</evidence>
<dbReference type="OrthoDB" id="8907583at2"/>
<dbReference type="AlphaFoldDB" id="A0A4Q5J604"/>
<comment type="caution">
    <text evidence="1">The sequence shown here is derived from an EMBL/GenBank/DDBJ whole genome shotgun (WGS) entry which is preliminary data.</text>
</comment>
<evidence type="ECO:0000313" key="1">
    <source>
        <dbReference type="EMBL" id="RYU13873.1"/>
    </source>
</evidence>
<gene>
    <name evidence="1" type="ORF">ETU37_04930</name>
</gene>
<sequence>MSVEVDLAELADKAAEHRFAYLVTVGDGQRAKPVAVRPQVDGVTVTLPSLGDGTRANLAARSDVVLVFPPPEAGGFSLLVDARAEVDGDGARLTATHAVLHRPADR</sequence>
<organism evidence="1 2">
    <name type="scientific">Nocardioides iriomotensis</name>
    <dbReference type="NCBI Taxonomy" id="715784"/>
    <lineage>
        <taxon>Bacteria</taxon>
        <taxon>Bacillati</taxon>
        <taxon>Actinomycetota</taxon>
        <taxon>Actinomycetes</taxon>
        <taxon>Propionibacteriales</taxon>
        <taxon>Nocardioidaceae</taxon>
        <taxon>Nocardioides</taxon>
    </lineage>
</organism>
<proteinExistence type="predicted"/>
<dbReference type="RefSeq" id="WP_129985918.1">
    <property type="nucleotide sequence ID" value="NZ_SDPU01000013.1"/>
</dbReference>
<dbReference type="EMBL" id="SDPU01000013">
    <property type="protein sequence ID" value="RYU13873.1"/>
    <property type="molecule type" value="Genomic_DNA"/>
</dbReference>
<keyword evidence="2" id="KW-1185">Reference proteome</keyword>
<dbReference type="SUPFAM" id="SSF50475">
    <property type="entry name" value="FMN-binding split barrel"/>
    <property type="match status" value="1"/>
</dbReference>